<dbReference type="InterPro" id="IPR001853">
    <property type="entry name" value="DSBA-like_thioredoxin_dom"/>
</dbReference>
<evidence type="ECO:0000313" key="2">
    <source>
        <dbReference type="EMBL" id="QYD67939.1"/>
    </source>
</evidence>
<protein>
    <submittedName>
        <fullName evidence="2">DsbA family protein</fullName>
    </submittedName>
</protein>
<dbReference type="InterPro" id="IPR036249">
    <property type="entry name" value="Thioredoxin-like_sf"/>
</dbReference>
<sequence>MKIELWCDIICPFCGLNEHRLENALAEFEHGADVQVLHRSFQVHPELDRVGVTQRDLILMRGLDPEKVEKNILEPIEQAAKREGLVPYRVIDRTLGPTDYAHELLAYASDNGLHSESWKHIFRAHFGTAQRLWTIDEVIDFAAELDLDLVETRLVLQSGRYREQVKNDQREAQRLGANGTPFMLIDRKHPVSTALNTYELLSILRSAWRDLRIQPLI</sequence>
<dbReference type="Gene3D" id="3.40.30.10">
    <property type="entry name" value="Glutaredoxin"/>
    <property type="match status" value="1"/>
</dbReference>
<dbReference type="RefSeq" id="WP_219797302.1">
    <property type="nucleotide sequence ID" value="NZ_CP080095.1"/>
</dbReference>
<accession>A0ABX8UGQ8</accession>
<dbReference type="PANTHER" id="PTHR13887">
    <property type="entry name" value="GLUTATHIONE S-TRANSFERASE KAPPA"/>
    <property type="match status" value="1"/>
</dbReference>
<evidence type="ECO:0000259" key="1">
    <source>
        <dbReference type="Pfam" id="PF01323"/>
    </source>
</evidence>
<dbReference type="PANTHER" id="PTHR13887:SF41">
    <property type="entry name" value="THIOREDOXIN SUPERFAMILY PROTEIN"/>
    <property type="match status" value="1"/>
</dbReference>
<organism evidence="2 3">
    <name type="scientific">Paraburkholderia edwinii</name>
    <dbReference type="NCBI Taxonomy" id="2861782"/>
    <lineage>
        <taxon>Bacteria</taxon>
        <taxon>Pseudomonadati</taxon>
        <taxon>Pseudomonadota</taxon>
        <taxon>Betaproteobacteria</taxon>
        <taxon>Burkholderiales</taxon>
        <taxon>Burkholderiaceae</taxon>
        <taxon>Paraburkholderia</taxon>
    </lineage>
</organism>
<evidence type="ECO:0000313" key="3">
    <source>
        <dbReference type="Proteomes" id="UP000826462"/>
    </source>
</evidence>
<dbReference type="SUPFAM" id="SSF52833">
    <property type="entry name" value="Thioredoxin-like"/>
    <property type="match status" value="1"/>
</dbReference>
<dbReference type="Pfam" id="PF01323">
    <property type="entry name" value="DSBA"/>
    <property type="match status" value="1"/>
</dbReference>
<gene>
    <name evidence="2" type="ORF">KZJ38_16740</name>
</gene>
<dbReference type="EMBL" id="CP080095">
    <property type="protein sequence ID" value="QYD67939.1"/>
    <property type="molecule type" value="Genomic_DNA"/>
</dbReference>
<keyword evidence="3" id="KW-1185">Reference proteome</keyword>
<proteinExistence type="predicted"/>
<feature type="domain" description="DSBA-like thioredoxin" evidence="1">
    <location>
        <begin position="3"/>
        <end position="188"/>
    </location>
</feature>
<dbReference type="Proteomes" id="UP000826462">
    <property type="component" value="Chromosome 1"/>
</dbReference>
<reference evidence="2 3" key="1">
    <citation type="submission" date="2021-07" db="EMBL/GenBank/DDBJ databases">
        <title>Paraburkholderia edwinii protects Aspergillus sp. from phenazines by acting as a toxin sponge.</title>
        <authorList>
            <person name="Dahlstrom K.M."/>
            <person name="Newman D.K."/>
        </authorList>
    </citation>
    <scope>NUCLEOTIDE SEQUENCE [LARGE SCALE GENOMIC DNA]</scope>
    <source>
        <strain evidence="2 3">Pe01</strain>
    </source>
</reference>
<name>A0ABX8UGQ8_9BURK</name>